<dbReference type="PANTHER" id="PTHR45138">
    <property type="entry name" value="REGULATORY COMPONENTS OF SENSORY TRANSDUCTION SYSTEM"/>
    <property type="match status" value="1"/>
</dbReference>
<name>A0A285NGH4_9AQUI</name>
<dbReference type="InterPro" id="IPR001279">
    <property type="entry name" value="Metallo-B-lactamas"/>
</dbReference>
<protein>
    <recommendedName>
        <fullName evidence="1">diguanylate cyclase</fullName>
        <ecNumber evidence="1">2.7.7.65</ecNumber>
    </recommendedName>
</protein>
<dbReference type="SUPFAM" id="SSF56281">
    <property type="entry name" value="Metallo-hydrolase/oxidoreductase"/>
    <property type="match status" value="1"/>
</dbReference>
<evidence type="ECO:0000313" key="4">
    <source>
        <dbReference type="EMBL" id="SNZ08549.1"/>
    </source>
</evidence>
<dbReference type="PROSITE" id="PS50887">
    <property type="entry name" value="GGDEF"/>
    <property type="match status" value="1"/>
</dbReference>
<evidence type="ECO:0000256" key="1">
    <source>
        <dbReference type="ARBA" id="ARBA00012528"/>
    </source>
</evidence>
<dbReference type="SMART" id="SM00849">
    <property type="entry name" value="Lactamase_B"/>
    <property type="match status" value="1"/>
</dbReference>
<dbReference type="Gene3D" id="3.30.70.270">
    <property type="match status" value="1"/>
</dbReference>
<reference evidence="5" key="1">
    <citation type="submission" date="2017-09" db="EMBL/GenBank/DDBJ databases">
        <authorList>
            <person name="Varghese N."/>
            <person name="Submissions S."/>
        </authorList>
    </citation>
    <scope>NUCLEOTIDE SEQUENCE [LARGE SCALE GENOMIC DNA]</scope>
    <source>
        <strain evidence="5">DSM 15103</strain>
    </source>
</reference>
<dbReference type="InterPro" id="IPR050469">
    <property type="entry name" value="Diguanylate_Cyclase"/>
</dbReference>
<sequence>MSVDLTKPLEIAEDVFWVGYVVPNDPFQCHVYLIRDGESSVLIDPGSMITFPVVLEKIFQVIPLRNIKYIIMHHQDPDIVGCYSTLESLFPKGKRFVVTHWRTKTLLKHYQWKTPFYLIDQHNWRLKTESRELEFVFTPYAHFPGAFCTYDKKTKTLFSSDIFGSISDRFFLFAEDDEEYYEGVELFHKHYMPSRIILNHALDKIEEKEPELIAPQHGSIIKKGMIKPIIERLRNLDCGLYMLDEKESNVFTLNKLDDLLKRVYRSVLSSSEFSIIAETLFENIKKEIPTVEKIVVTGKSPSVPVKEILVVEINDGKTLKKEFLTESVHFDSYVYKETLETEKDKIGDIYIFGKKLSDKDVEFLSLLFKHIKYALAVSLERELNYEFMEREKRELKTKALTDPLTGLYNRKYLFEYLRKSIKKSHTQNIPVSVAIIDLDYFKDINDTYGHLIGDCVLKQFSEIFKKAFRSSDCTSRYGGEEFVVVMPSSDLKNACNKIENFRKEIEEKTFCEEKGIKITVSAGVTEYKEGMTIKELLEKADKNLYTAKKMGRNAVVCK</sequence>
<dbReference type="EMBL" id="OBEI01000005">
    <property type="protein sequence ID" value="SNZ08549.1"/>
    <property type="molecule type" value="Genomic_DNA"/>
</dbReference>
<dbReference type="SMART" id="SM00267">
    <property type="entry name" value="GGDEF"/>
    <property type="match status" value="1"/>
</dbReference>
<dbReference type="FunFam" id="3.30.70.270:FF:000001">
    <property type="entry name" value="Diguanylate cyclase domain protein"/>
    <property type="match status" value="1"/>
</dbReference>
<evidence type="ECO:0000259" key="3">
    <source>
        <dbReference type="PROSITE" id="PS50887"/>
    </source>
</evidence>
<dbReference type="InterPro" id="IPR036866">
    <property type="entry name" value="RibonucZ/Hydroxyglut_hydro"/>
</dbReference>
<evidence type="ECO:0000313" key="5">
    <source>
        <dbReference type="Proteomes" id="UP000219036"/>
    </source>
</evidence>
<dbReference type="CDD" id="cd01949">
    <property type="entry name" value="GGDEF"/>
    <property type="match status" value="1"/>
</dbReference>
<dbReference type="OrthoDB" id="9768433at2"/>
<keyword evidence="5" id="KW-1185">Reference proteome</keyword>
<dbReference type="SUPFAM" id="SSF55073">
    <property type="entry name" value="Nucleotide cyclase"/>
    <property type="match status" value="1"/>
</dbReference>
<evidence type="ECO:0000256" key="2">
    <source>
        <dbReference type="ARBA" id="ARBA00034247"/>
    </source>
</evidence>
<dbReference type="InterPro" id="IPR043128">
    <property type="entry name" value="Rev_trsase/Diguanyl_cyclase"/>
</dbReference>
<dbReference type="NCBIfam" id="TIGR00254">
    <property type="entry name" value="GGDEF"/>
    <property type="match status" value="1"/>
</dbReference>
<dbReference type="EC" id="2.7.7.65" evidence="1"/>
<dbReference type="RefSeq" id="WP_097000507.1">
    <property type="nucleotide sequence ID" value="NZ_OBEI01000005.1"/>
</dbReference>
<dbReference type="CDD" id="cd07709">
    <property type="entry name" value="flavodiiron_proteins_MBL-fold"/>
    <property type="match status" value="1"/>
</dbReference>
<proteinExistence type="predicted"/>
<accession>A0A285NGH4</accession>
<dbReference type="GO" id="GO:0052621">
    <property type="term" value="F:diguanylate cyclase activity"/>
    <property type="evidence" value="ECO:0007669"/>
    <property type="project" value="UniProtKB-EC"/>
</dbReference>
<comment type="catalytic activity">
    <reaction evidence="2">
        <text>2 GTP = 3',3'-c-di-GMP + 2 diphosphate</text>
        <dbReference type="Rhea" id="RHEA:24898"/>
        <dbReference type="ChEBI" id="CHEBI:33019"/>
        <dbReference type="ChEBI" id="CHEBI:37565"/>
        <dbReference type="ChEBI" id="CHEBI:58805"/>
        <dbReference type="EC" id="2.7.7.65"/>
    </reaction>
</comment>
<dbReference type="Pfam" id="PF19583">
    <property type="entry name" value="ODP"/>
    <property type="match status" value="1"/>
</dbReference>
<dbReference type="AlphaFoldDB" id="A0A285NGH4"/>
<dbReference type="InterPro" id="IPR000160">
    <property type="entry name" value="GGDEF_dom"/>
</dbReference>
<organism evidence="4 5">
    <name type="scientific">Persephonella hydrogeniphila</name>
    <dbReference type="NCBI Taxonomy" id="198703"/>
    <lineage>
        <taxon>Bacteria</taxon>
        <taxon>Pseudomonadati</taxon>
        <taxon>Aquificota</taxon>
        <taxon>Aquificia</taxon>
        <taxon>Aquificales</taxon>
        <taxon>Hydrogenothermaceae</taxon>
        <taxon>Persephonella</taxon>
    </lineage>
</organism>
<dbReference type="Pfam" id="PF00990">
    <property type="entry name" value="GGDEF"/>
    <property type="match status" value="1"/>
</dbReference>
<gene>
    <name evidence="4" type="ORF">SAMN06265182_1339</name>
</gene>
<feature type="domain" description="GGDEF" evidence="3">
    <location>
        <begin position="429"/>
        <end position="558"/>
    </location>
</feature>
<dbReference type="PANTHER" id="PTHR45138:SF9">
    <property type="entry name" value="DIGUANYLATE CYCLASE DGCM-RELATED"/>
    <property type="match status" value="1"/>
</dbReference>
<dbReference type="InterPro" id="IPR029787">
    <property type="entry name" value="Nucleotide_cyclase"/>
</dbReference>
<dbReference type="Proteomes" id="UP000219036">
    <property type="component" value="Unassembled WGS sequence"/>
</dbReference>
<dbReference type="InterPro" id="IPR045761">
    <property type="entry name" value="ODP_dom"/>
</dbReference>
<dbReference type="Gene3D" id="3.60.15.10">
    <property type="entry name" value="Ribonuclease Z/Hydroxyacylglutathione hydrolase-like"/>
    <property type="match status" value="1"/>
</dbReference>